<dbReference type="Proteomes" id="UP001159364">
    <property type="component" value="Linkage Group LG02"/>
</dbReference>
<reference evidence="2 3" key="1">
    <citation type="submission" date="2021-09" db="EMBL/GenBank/DDBJ databases">
        <title>Genomic insights and catalytic innovation underlie evolution of tropane alkaloids biosynthesis.</title>
        <authorList>
            <person name="Wang Y.-J."/>
            <person name="Tian T."/>
            <person name="Huang J.-P."/>
            <person name="Huang S.-X."/>
        </authorList>
    </citation>
    <scope>NUCLEOTIDE SEQUENCE [LARGE SCALE GENOMIC DNA]</scope>
    <source>
        <strain evidence="2">KIB-2018</strain>
        <tissue evidence="2">Leaf</tissue>
    </source>
</reference>
<feature type="region of interest" description="Disordered" evidence="1">
    <location>
        <begin position="354"/>
        <end position="386"/>
    </location>
</feature>
<feature type="compositionally biased region" description="Polar residues" evidence="1">
    <location>
        <begin position="102"/>
        <end position="112"/>
    </location>
</feature>
<feature type="compositionally biased region" description="Low complexity" evidence="1">
    <location>
        <begin position="18"/>
        <end position="32"/>
    </location>
</feature>
<dbReference type="PANTHER" id="PTHR34466:SF1">
    <property type="entry name" value="OS06G0609800 PROTEIN"/>
    <property type="match status" value="1"/>
</dbReference>
<name>A0AAV8TZJ0_9ROSI</name>
<feature type="compositionally biased region" description="Polar residues" evidence="1">
    <location>
        <begin position="1"/>
        <end position="12"/>
    </location>
</feature>
<evidence type="ECO:0000313" key="3">
    <source>
        <dbReference type="Proteomes" id="UP001159364"/>
    </source>
</evidence>
<protein>
    <submittedName>
        <fullName evidence="2">Uncharacterized protein</fullName>
    </submittedName>
</protein>
<proteinExistence type="predicted"/>
<sequence>MATSAFKSTTGRTPVGKSSTGSDDSSPSTRSSSGHRRSRSLSRFSRPFPVNFDDFSDEAPPKGRFVNETRGSGVSDVSFDDLAVKFFDSTDRGGSVSKFNGRVSSDRPTMSQRRGGRKVNSESNLRRRRSVSVVRYQISDSESDADQIQNSSKHANVKGSATGNKQRLVNKTTSSNHGLRLKRSMSQKDLKYHDGYSSHSSVLTDDEGRDAYSKNNVIERTIRAVYAQKKPEHLNGDIMKSGLYEAMRKELRHAVKEITMELEQTMGKTNDPVLAVDDGLQSRNSTVRRSYVSQMEQELSQIIKELVPDAKNTAVEKSLRTRKRSNDRKRMSKRLGEEAERYIEDFISNFEDTDISSLDGERSDTSSTLGGSTKTETLPRPATSKSVPVHTDGVFLPWLKWETCSDSSPLSSNSKEPKATPKAKKFWNTAQDSADLCNLSVSSRVNWSPGITVNHSASIVQNSENKLGGNENYHIEFSLQGTRSKLDIAEYLNRQNDEDFLFERWNQQQRIHSGNLLLCNQMFFLV</sequence>
<feature type="region of interest" description="Disordered" evidence="1">
    <location>
        <begin position="1"/>
        <end position="72"/>
    </location>
</feature>
<feature type="region of interest" description="Disordered" evidence="1">
    <location>
        <begin position="95"/>
        <end position="167"/>
    </location>
</feature>
<accession>A0AAV8TZJ0</accession>
<organism evidence="2 3">
    <name type="scientific">Erythroxylum novogranatense</name>
    <dbReference type="NCBI Taxonomy" id="1862640"/>
    <lineage>
        <taxon>Eukaryota</taxon>
        <taxon>Viridiplantae</taxon>
        <taxon>Streptophyta</taxon>
        <taxon>Embryophyta</taxon>
        <taxon>Tracheophyta</taxon>
        <taxon>Spermatophyta</taxon>
        <taxon>Magnoliopsida</taxon>
        <taxon>eudicotyledons</taxon>
        <taxon>Gunneridae</taxon>
        <taxon>Pentapetalae</taxon>
        <taxon>rosids</taxon>
        <taxon>fabids</taxon>
        <taxon>Malpighiales</taxon>
        <taxon>Erythroxylaceae</taxon>
        <taxon>Erythroxylum</taxon>
    </lineage>
</organism>
<feature type="compositionally biased region" description="Polar residues" evidence="1">
    <location>
        <begin position="365"/>
        <end position="376"/>
    </location>
</feature>
<comment type="caution">
    <text evidence="2">The sequence shown here is derived from an EMBL/GenBank/DDBJ whole genome shotgun (WGS) entry which is preliminary data.</text>
</comment>
<dbReference type="PANTHER" id="PTHR34466">
    <property type="entry name" value="OS11G0129800 PROTEIN"/>
    <property type="match status" value="1"/>
</dbReference>
<gene>
    <name evidence="2" type="ORF">K2173_026432</name>
</gene>
<dbReference type="EMBL" id="JAIWQS010000002">
    <property type="protein sequence ID" value="KAJ8771255.1"/>
    <property type="molecule type" value="Genomic_DNA"/>
</dbReference>
<evidence type="ECO:0000313" key="2">
    <source>
        <dbReference type="EMBL" id="KAJ8771255.1"/>
    </source>
</evidence>
<feature type="compositionally biased region" description="Polar residues" evidence="1">
    <location>
        <begin position="146"/>
        <end position="167"/>
    </location>
</feature>
<keyword evidence="3" id="KW-1185">Reference proteome</keyword>
<dbReference type="AlphaFoldDB" id="A0AAV8TZJ0"/>
<evidence type="ECO:0000256" key="1">
    <source>
        <dbReference type="SAM" id="MobiDB-lite"/>
    </source>
</evidence>